<dbReference type="Proteomes" id="UP000557307">
    <property type="component" value="Unassembled WGS sequence"/>
</dbReference>
<dbReference type="AlphaFoldDB" id="A0A840U5K1"/>
<evidence type="ECO:0000313" key="2">
    <source>
        <dbReference type="Proteomes" id="UP000557307"/>
    </source>
</evidence>
<organism evidence="1 2">
    <name type="scientific">Rhabdobacter roseus</name>
    <dbReference type="NCBI Taxonomy" id="1655419"/>
    <lineage>
        <taxon>Bacteria</taxon>
        <taxon>Pseudomonadati</taxon>
        <taxon>Bacteroidota</taxon>
        <taxon>Cytophagia</taxon>
        <taxon>Cytophagales</taxon>
        <taxon>Cytophagaceae</taxon>
        <taxon>Rhabdobacter</taxon>
    </lineage>
</organism>
<dbReference type="EMBL" id="JACHGF010000014">
    <property type="protein sequence ID" value="MBB5287099.1"/>
    <property type="molecule type" value="Genomic_DNA"/>
</dbReference>
<gene>
    <name evidence="1" type="ORF">HNQ92_005261</name>
</gene>
<name>A0A840U5K1_9BACT</name>
<sequence length="50" mass="5838">MKTRNEHYRGQVISYQREIMFKGTETVTAKIVAIYGRTLLLDNGDEIITY</sequence>
<protein>
    <submittedName>
        <fullName evidence="1">Uncharacterized protein</fullName>
    </submittedName>
</protein>
<proteinExistence type="predicted"/>
<accession>A0A840U5K1</accession>
<keyword evidence="2" id="KW-1185">Reference proteome</keyword>
<reference evidence="1 2" key="1">
    <citation type="submission" date="2020-08" db="EMBL/GenBank/DDBJ databases">
        <title>Genomic Encyclopedia of Type Strains, Phase IV (KMG-IV): sequencing the most valuable type-strain genomes for metagenomic binning, comparative biology and taxonomic classification.</title>
        <authorList>
            <person name="Goeker M."/>
        </authorList>
    </citation>
    <scope>NUCLEOTIDE SEQUENCE [LARGE SCALE GENOMIC DNA]</scope>
    <source>
        <strain evidence="1 2">DSM 105074</strain>
    </source>
</reference>
<comment type="caution">
    <text evidence="1">The sequence shown here is derived from an EMBL/GenBank/DDBJ whole genome shotgun (WGS) entry which is preliminary data.</text>
</comment>
<dbReference type="RefSeq" id="WP_184178871.1">
    <property type="nucleotide sequence ID" value="NZ_JACHGF010000014.1"/>
</dbReference>
<evidence type="ECO:0000313" key="1">
    <source>
        <dbReference type="EMBL" id="MBB5287099.1"/>
    </source>
</evidence>